<sequence>MGLTRFNLPNHPQTHMESPRSVERRGPATLIVAKRTDQFRTCKSKVMKDTFPTDFYLNPMCHGGLISQFDSSSGKHTIIYEDGRSEDLDMSKEDWEFL</sequence>
<evidence type="ECO:0000256" key="1">
    <source>
        <dbReference type="SAM" id="MobiDB-lite"/>
    </source>
</evidence>
<dbReference type="Proteomes" id="UP001180020">
    <property type="component" value="Unassembled WGS sequence"/>
</dbReference>
<reference evidence="2" key="2">
    <citation type="submission" date="2023-06" db="EMBL/GenBank/DDBJ databases">
        <authorList>
            <person name="Ma L."/>
            <person name="Liu K.-W."/>
            <person name="Li Z."/>
            <person name="Hsiao Y.-Y."/>
            <person name="Qi Y."/>
            <person name="Fu T."/>
            <person name="Tang G."/>
            <person name="Zhang D."/>
            <person name="Sun W.-H."/>
            <person name="Liu D.-K."/>
            <person name="Li Y."/>
            <person name="Chen G.-Z."/>
            <person name="Liu X.-D."/>
            <person name="Liao X.-Y."/>
            <person name="Jiang Y.-T."/>
            <person name="Yu X."/>
            <person name="Hao Y."/>
            <person name="Huang J."/>
            <person name="Zhao X.-W."/>
            <person name="Ke S."/>
            <person name="Chen Y.-Y."/>
            <person name="Wu W.-L."/>
            <person name="Hsu J.-L."/>
            <person name="Lin Y.-F."/>
            <person name="Huang M.-D."/>
            <person name="Li C.-Y."/>
            <person name="Huang L."/>
            <person name="Wang Z.-W."/>
            <person name="Zhao X."/>
            <person name="Zhong W.-Y."/>
            <person name="Peng D.-H."/>
            <person name="Ahmad S."/>
            <person name="Lan S."/>
            <person name="Zhang J.-S."/>
            <person name="Tsai W.-C."/>
            <person name="Van De Peer Y."/>
            <person name="Liu Z.-J."/>
        </authorList>
    </citation>
    <scope>NUCLEOTIDE SEQUENCE</scope>
    <source>
        <strain evidence="2">CP</strain>
        <tissue evidence="2">Leaves</tissue>
    </source>
</reference>
<dbReference type="EMBL" id="JAUJYO010000018">
    <property type="protein sequence ID" value="KAK1290866.1"/>
    <property type="molecule type" value="Genomic_DNA"/>
</dbReference>
<protein>
    <submittedName>
        <fullName evidence="2">Histone-lysine N-methyltransferase ASHH3</fullName>
    </submittedName>
</protein>
<name>A0AAV9CQQ6_ACOCL</name>
<dbReference type="AlphaFoldDB" id="A0AAV9CQQ6"/>
<proteinExistence type="predicted"/>
<accession>A0AAV9CQQ6</accession>
<keyword evidence="3" id="KW-1185">Reference proteome</keyword>
<organism evidence="2 3">
    <name type="scientific">Acorus calamus</name>
    <name type="common">Sweet flag</name>
    <dbReference type="NCBI Taxonomy" id="4465"/>
    <lineage>
        <taxon>Eukaryota</taxon>
        <taxon>Viridiplantae</taxon>
        <taxon>Streptophyta</taxon>
        <taxon>Embryophyta</taxon>
        <taxon>Tracheophyta</taxon>
        <taxon>Spermatophyta</taxon>
        <taxon>Magnoliopsida</taxon>
        <taxon>Liliopsida</taxon>
        <taxon>Acoraceae</taxon>
        <taxon>Acorus</taxon>
    </lineage>
</organism>
<feature type="region of interest" description="Disordered" evidence="1">
    <location>
        <begin position="1"/>
        <end position="25"/>
    </location>
</feature>
<comment type="caution">
    <text evidence="2">The sequence shown here is derived from an EMBL/GenBank/DDBJ whole genome shotgun (WGS) entry which is preliminary data.</text>
</comment>
<reference evidence="2" key="1">
    <citation type="journal article" date="2023" name="Nat. Commun.">
        <title>Diploid and tetraploid genomes of Acorus and the evolution of monocots.</title>
        <authorList>
            <person name="Ma L."/>
            <person name="Liu K.W."/>
            <person name="Li Z."/>
            <person name="Hsiao Y.Y."/>
            <person name="Qi Y."/>
            <person name="Fu T."/>
            <person name="Tang G.D."/>
            <person name="Zhang D."/>
            <person name="Sun W.H."/>
            <person name="Liu D.K."/>
            <person name="Li Y."/>
            <person name="Chen G.Z."/>
            <person name="Liu X.D."/>
            <person name="Liao X.Y."/>
            <person name="Jiang Y.T."/>
            <person name="Yu X."/>
            <person name="Hao Y."/>
            <person name="Huang J."/>
            <person name="Zhao X.W."/>
            <person name="Ke S."/>
            <person name="Chen Y.Y."/>
            <person name="Wu W.L."/>
            <person name="Hsu J.L."/>
            <person name="Lin Y.F."/>
            <person name="Huang M.D."/>
            <person name="Li C.Y."/>
            <person name="Huang L."/>
            <person name="Wang Z.W."/>
            <person name="Zhao X."/>
            <person name="Zhong W.Y."/>
            <person name="Peng D.H."/>
            <person name="Ahmad S."/>
            <person name="Lan S."/>
            <person name="Zhang J.S."/>
            <person name="Tsai W.C."/>
            <person name="Van de Peer Y."/>
            <person name="Liu Z.J."/>
        </authorList>
    </citation>
    <scope>NUCLEOTIDE SEQUENCE</scope>
    <source>
        <strain evidence="2">CP</strain>
    </source>
</reference>
<gene>
    <name evidence="2" type="primary">ASHH3</name>
    <name evidence="2" type="ORF">QJS10_CPB18g00766</name>
</gene>
<evidence type="ECO:0000313" key="2">
    <source>
        <dbReference type="EMBL" id="KAK1290866.1"/>
    </source>
</evidence>
<evidence type="ECO:0000313" key="3">
    <source>
        <dbReference type="Proteomes" id="UP001180020"/>
    </source>
</evidence>